<evidence type="ECO:0000313" key="2">
    <source>
        <dbReference type="EMBL" id="KAJ8019192.1"/>
    </source>
</evidence>
<organism evidence="2 3">
    <name type="scientific">Holothuria leucospilota</name>
    <name type="common">Black long sea cucumber</name>
    <name type="synonym">Mertensiothuria leucospilota</name>
    <dbReference type="NCBI Taxonomy" id="206669"/>
    <lineage>
        <taxon>Eukaryota</taxon>
        <taxon>Metazoa</taxon>
        <taxon>Echinodermata</taxon>
        <taxon>Eleutherozoa</taxon>
        <taxon>Echinozoa</taxon>
        <taxon>Holothuroidea</taxon>
        <taxon>Aspidochirotacea</taxon>
        <taxon>Aspidochirotida</taxon>
        <taxon>Holothuriidae</taxon>
        <taxon>Holothuria</taxon>
    </lineage>
</organism>
<dbReference type="EMBL" id="JAIZAY010000063">
    <property type="protein sequence ID" value="KAJ8019192.1"/>
    <property type="molecule type" value="Genomic_DNA"/>
</dbReference>
<keyword evidence="1" id="KW-0732">Signal</keyword>
<proteinExistence type="predicted"/>
<name>A0A9Q0YAG2_HOLLE</name>
<keyword evidence="3" id="KW-1185">Reference proteome</keyword>
<sequence>MLCALPRPGLTLTYRTVQLKLITLLLLELVVLITQEKSKGSGVCLYFNKNWCNNYVVKEKFCCEDIELLAVGLQPFYLPREFSRLFITVVYIHPKASNSRAIEILSEKIESIDTSNPDAINLSWDILINVTSAIPILSSTLTNAPVGNSDHNTMYLLPLYKQTVKQEKQTKVKYQVWSEEVTDELSACFSSTDWSVFYDDGINKKVTTVNEYIHF</sequence>
<accession>A0A9Q0YAG2</accession>
<evidence type="ECO:0000313" key="3">
    <source>
        <dbReference type="Proteomes" id="UP001152320"/>
    </source>
</evidence>
<dbReference type="PANTHER" id="PTHR47510">
    <property type="entry name" value="REVERSE TRANSCRIPTASE DOMAIN-CONTAINING PROTEIN"/>
    <property type="match status" value="1"/>
</dbReference>
<gene>
    <name evidence="2" type="ORF">HOLleu_42377</name>
</gene>
<evidence type="ECO:0000256" key="1">
    <source>
        <dbReference type="SAM" id="SignalP"/>
    </source>
</evidence>
<reference evidence="2" key="1">
    <citation type="submission" date="2021-10" db="EMBL/GenBank/DDBJ databases">
        <title>Tropical sea cucumber genome reveals ecological adaptation and Cuvierian tubules defense mechanism.</title>
        <authorList>
            <person name="Chen T."/>
        </authorList>
    </citation>
    <scope>NUCLEOTIDE SEQUENCE</scope>
    <source>
        <strain evidence="2">Nanhai2018</strain>
        <tissue evidence="2">Muscle</tissue>
    </source>
</reference>
<dbReference type="AlphaFoldDB" id="A0A9Q0YAG2"/>
<comment type="caution">
    <text evidence="2">The sequence shown here is derived from an EMBL/GenBank/DDBJ whole genome shotgun (WGS) entry which is preliminary data.</text>
</comment>
<feature type="chain" id="PRO_5040171162" evidence="1">
    <location>
        <begin position="41"/>
        <end position="215"/>
    </location>
</feature>
<protein>
    <submittedName>
        <fullName evidence="2">Uncharacterized protein</fullName>
    </submittedName>
</protein>
<dbReference type="PANTHER" id="PTHR47510:SF3">
    <property type="entry name" value="ENDO_EXONUCLEASE_PHOSPHATASE DOMAIN-CONTAINING PROTEIN"/>
    <property type="match status" value="1"/>
</dbReference>
<feature type="signal peptide" evidence="1">
    <location>
        <begin position="1"/>
        <end position="40"/>
    </location>
</feature>
<dbReference type="Proteomes" id="UP001152320">
    <property type="component" value="Unassembled WGS sequence"/>
</dbReference>